<evidence type="ECO:0008006" key="5">
    <source>
        <dbReference type="Google" id="ProtNLM"/>
    </source>
</evidence>
<keyword evidence="2" id="KW-0472">Membrane</keyword>
<dbReference type="EMBL" id="CP140152">
    <property type="protein sequence ID" value="WQH06333.1"/>
    <property type="molecule type" value="Genomic_DNA"/>
</dbReference>
<reference evidence="3 4" key="1">
    <citation type="submission" date="2023-11" db="EMBL/GenBank/DDBJ databases">
        <title>MicrobeMod: A computational toolkit for identifying prokaryotic methylation and restriction-modification with nanopore sequencing.</title>
        <authorList>
            <person name="Crits-Christoph A."/>
            <person name="Kang S.C."/>
            <person name="Lee H."/>
            <person name="Ostrov N."/>
        </authorList>
    </citation>
    <scope>NUCLEOTIDE SEQUENCE [LARGE SCALE GENOMIC DNA]</scope>
    <source>
        <strain evidence="3 4">ATCC 25935</strain>
    </source>
</reference>
<feature type="region of interest" description="Disordered" evidence="1">
    <location>
        <begin position="1"/>
        <end position="41"/>
    </location>
</feature>
<keyword evidence="2" id="KW-1133">Transmembrane helix</keyword>
<feature type="transmembrane region" description="Helical" evidence="2">
    <location>
        <begin position="51"/>
        <end position="84"/>
    </location>
</feature>
<dbReference type="Proteomes" id="UP001326110">
    <property type="component" value="Chromosome"/>
</dbReference>
<dbReference type="RefSeq" id="WP_019922306.1">
    <property type="nucleotide sequence ID" value="NZ_CP140152.1"/>
</dbReference>
<name>A0ABZ0Y3Q3_9BURK</name>
<feature type="transmembrane region" description="Helical" evidence="2">
    <location>
        <begin position="91"/>
        <end position="111"/>
    </location>
</feature>
<keyword evidence="2" id="KW-0812">Transmembrane</keyword>
<feature type="transmembrane region" description="Helical" evidence="2">
    <location>
        <begin position="117"/>
        <end position="137"/>
    </location>
</feature>
<feature type="compositionally biased region" description="Low complexity" evidence="1">
    <location>
        <begin position="1"/>
        <end position="14"/>
    </location>
</feature>
<keyword evidence="4" id="KW-1185">Reference proteome</keyword>
<evidence type="ECO:0000256" key="1">
    <source>
        <dbReference type="SAM" id="MobiDB-lite"/>
    </source>
</evidence>
<gene>
    <name evidence="3" type="ORF">SR858_08415</name>
</gene>
<feature type="compositionally biased region" description="Basic and acidic residues" evidence="1">
    <location>
        <begin position="22"/>
        <end position="41"/>
    </location>
</feature>
<dbReference type="GeneID" id="43166622"/>
<protein>
    <recommendedName>
        <fullName evidence="5">Iron uptake protein</fullName>
    </recommendedName>
</protein>
<evidence type="ECO:0000313" key="3">
    <source>
        <dbReference type="EMBL" id="WQH06333.1"/>
    </source>
</evidence>
<evidence type="ECO:0000313" key="4">
    <source>
        <dbReference type="Proteomes" id="UP001326110"/>
    </source>
</evidence>
<evidence type="ECO:0000256" key="2">
    <source>
        <dbReference type="SAM" id="Phobius"/>
    </source>
</evidence>
<proteinExistence type="predicted"/>
<organism evidence="3 4">
    <name type="scientific">Duganella zoogloeoides</name>
    <dbReference type="NCBI Taxonomy" id="75659"/>
    <lineage>
        <taxon>Bacteria</taxon>
        <taxon>Pseudomonadati</taxon>
        <taxon>Pseudomonadota</taxon>
        <taxon>Betaproteobacteria</taxon>
        <taxon>Burkholderiales</taxon>
        <taxon>Oxalobacteraceae</taxon>
        <taxon>Telluria group</taxon>
        <taxon>Duganella</taxon>
    </lineage>
</organism>
<sequence>MTPTDASAGSSGAPPSVPGELRQQDYRHKPHEPHSARDHGRAPDALYRLPAWLALVLRLVGAIGGGYAVTALAVAACSAALASAGMVRSEAVALCAMLGFVFYLVLALWAFSVRSVMRLWLVLGGLAALLAALWWAVT</sequence>
<accession>A0ABZ0Y3Q3</accession>